<dbReference type="FunCoup" id="A0A6I8V3X0">
    <property type="interactions" value="21"/>
</dbReference>
<proteinExistence type="inferred from homology"/>
<dbReference type="GO" id="GO:0004984">
    <property type="term" value="F:olfactory receptor activity"/>
    <property type="evidence" value="ECO:0007669"/>
    <property type="project" value="InterPro"/>
</dbReference>
<feature type="transmembrane region" description="Helical" evidence="10">
    <location>
        <begin position="295"/>
        <end position="316"/>
    </location>
</feature>
<keyword evidence="4 10" id="KW-0812">Transmembrane</keyword>
<protein>
    <recommendedName>
        <fullName evidence="10">Odorant receptor</fullName>
    </recommendedName>
</protein>
<dbReference type="PANTHER" id="PTHR21137:SF35">
    <property type="entry name" value="ODORANT RECEPTOR 19A-RELATED"/>
    <property type="match status" value="1"/>
</dbReference>
<gene>
    <name evidence="12" type="primary">LOC6898198</name>
</gene>
<dbReference type="GO" id="GO:0005886">
    <property type="term" value="C:plasma membrane"/>
    <property type="evidence" value="ECO:0007669"/>
    <property type="project" value="UniProtKB-SubCell"/>
</dbReference>
<feature type="transmembrane region" description="Helical" evidence="10">
    <location>
        <begin position="157"/>
        <end position="179"/>
    </location>
</feature>
<dbReference type="RefSeq" id="XP_002138267.3">
    <property type="nucleotide sequence ID" value="XM_002138231.3"/>
</dbReference>
<evidence type="ECO:0000256" key="3">
    <source>
        <dbReference type="ARBA" id="ARBA00022606"/>
    </source>
</evidence>
<dbReference type="KEGG" id="dpo:6898198"/>
<keyword evidence="5 10" id="KW-0552">Olfaction</keyword>
<evidence type="ECO:0000256" key="10">
    <source>
        <dbReference type="RuleBase" id="RU351113"/>
    </source>
</evidence>
<keyword evidence="2" id="KW-1003">Cell membrane</keyword>
<name>A0A6I8V3X0_DROPS</name>
<evidence type="ECO:0000256" key="2">
    <source>
        <dbReference type="ARBA" id="ARBA00022475"/>
    </source>
</evidence>
<dbReference type="Pfam" id="PF02949">
    <property type="entry name" value="7tm_6"/>
    <property type="match status" value="1"/>
</dbReference>
<evidence type="ECO:0000256" key="6">
    <source>
        <dbReference type="ARBA" id="ARBA00022989"/>
    </source>
</evidence>
<feature type="transmembrane region" description="Helical" evidence="10">
    <location>
        <begin position="70"/>
        <end position="90"/>
    </location>
</feature>
<keyword evidence="6 10" id="KW-1133">Transmembrane helix</keyword>
<comment type="caution">
    <text evidence="10">Lacks conserved residue(s) required for the propagation of feature annotation.</text>
</comment>
<dbReference type="InParanoid" id="A0A6I8V3X0"/>
<evidence type="ECO:0000313" key="11">
    <source>
        <dbReference type="Proteomes" id="UP000001819"/>
    </source>
</evidence>
<dbReference type="ExpressionAtlas" id="A0A6I8V3X0">
    <property type="expression patterns" value="baseline"/>
</dbReference>
<keyword evidence="3 10" id="KW-0716">Sensory transduction</keyword>
<evidence type="ECO:0000256" key="5">
    <source>
        <dbReference type="ARBA" id="ARBA00022725"/>
    </source>
</evidence>
<sequence>MSELPRERVGLGLGEKWKSFMKLYMTFVTVYRSPDESPEHTVPHQCRAQLKAMGYYPNSEERRIPGRRTWFLFIFSQITMFFCSQCYGIFDSLDDLVEWGRDLAFIIASFFIYFKFIYFLLYADNVDEVIDGLEECYRWERAGPAAAGVRSAKRLHYLIVIGMQIIWAFSMVVFVLLLVTTPLWTQQDLPLHVSYPFHLHDSSKHPVTHILIYISHSWSILYFLTGLVSTEGLSITIYSQLTTGLTVLCVELRHLHQLCDGDEDLLRWEINRLVKYHQKIISLVDRSNEVFHGPLIMQMIVNFLLVSLSVFEAMMARHDPKVAGQFILLMILALGHLSMWTKFGDMMSQESLEVAEAAYEAYDPSVGSKKIDWNIRFIIMRAQEPLIMRATPFPTFNMINYKAILNQCYGILTLLLNTLD</sequence>
<comment type="similarity">
    <text evidence="10">Belongs to the insect chemoreceptor superfamily. Heteromeric odorant receptor channel (TC 1.A.69) family.</text>
</comment>
<accession>A0A6I8V3X0</accession>
<keyword evidence="8 10" id="KW-0675">Receptor</keyword>
<dbReference type="GO" id="GO:0007165">
    <property type="term" value="P:signal transduction"/>
    <property type="evidence" value="ECO:0007669"/>
    <property type="project" value="UniProtKB-KW"/>
</dbReference>
<dbReference type="AlphaFoldDB" id="A0A6I8V3X0"/>
<keyword evidence="11" id="KW-1185">Reference proteome</keyword>
<dbReference type="InterPro" id="IPR004117">
    <property type="entry name" value="7tm6_olfct_rcpt"/>
</dbReference>
<evidence type="ECO:0000256" key="7">
    <source>
        <dbReference type="ARBA" id="ARBA00023136"/>
    </source>
</evidence>
<evidence type="ECO:0000313" key="12">
    <source>
        <dbReference type="RefSeq" id="XP_002138267.3"/>
    </source>
</evidence>
<evidence type="ECO:0000256" key="9">
    <source>
        <dbReference type="ARBA" id="ARBA00023224"/>
    </source>
</evidence>
<reference evidence="12" key="2">
    <citation type="submission" date="2025-08" db="UniProtKB">
        <authorList>
            <consortium name="RefSeq"/>
        </authorList>
    </citation>
    <scope>IDENTIFICATION</scope>
    <source>
        <strain evidence="12">MV-25-SWS-2005</strain>
        <tissue evidence="12">Whole body</tissue>
    </source>
</reference>
<organism evidence="11 12">
    <name type="scientific">Drosophila pseudoobscura pseudoobscura</name>
    <name type="common">Fruit fly</name>
    <dbReference type="NCBI Taxonomy" id="46245"/>
    <lineage>
        <taxon>Eukaryota</taxon>
        <taxon>Metazoa</taxon>
        <taxon>Ecdysozoa</taxon>
        <taxon>Arthropoda</taxon>
        <taxon>Hexapoda</taxon>
        <taxon>Insecta</taxon>
        <taxon>Pterygota</taxon>
        <taxon>Neoptera</taxon>
        <taxon>Endopterygota</taxon>
        <taxon>Diptera</taxon>
        <taxon>Brachycera</taxon>
        <taxon>Muscomorpha</taxon>
        <taxon>Ephydroidea</taxon>
        <taxon>Drosophilidae</taxon>
        <taxon>Drosophila</taxon>
        <taxon>Sophophora</taxon>
    </lineage>
</organism>
<dbReference type="PANTHER" id="PTHR21137">
    <property type="entry name" value="ODORANT RECEPTOR"/>
    <property type="match status" value="1"/>
</dbReference>
<keyword evidence="7 10" id="KW-0472">Membrane</keyword>
<feature type="transmembrane region" description="Helical" evidence="10">
    <location>
        <begin position="210"/>
        <end position="228"/>
    </location>
</feature>
<evidence type="ECO:0000256" key="8">
    <source>
        <dbReference type="ARBA" id="ARBA00023170"/>
    </source>
</evidence>
<feature type="transmembrane region" description="Helical" evidence="10">
    <location>
        <begin position="102"/>
        <end position="123"/>
    </location>
</feature>
<dbReference type="Proteomes" id="UP000001819">
    <property type="component" value="Chromosome 3"/>
</dbReference>
<comment type="subcellular location">
    <subcellularLocation>
        <location evidence="1 10">Cell membrane</location>
        <topology evidence="1 10">Multi-pass membrane protein</topology>
    </subcellularLocation>
</comment>
<evidence type="ECO:0000256" key="4">
    <source>
        <dbReference type="ARBA" id="ARBA00022692"/>
    </source>
</evidence>
<reference evidence="11" key="1">
    <citation type="submission" date="2024-06" db="UniProtKB">
        <authorList>
            <consortium name="RefSeq"/>
        </authorList>
    </citation>
    <scope>NUCLEOTIDE SEQUENCE [LARGE SCALE GENOMIC DNA]</scope>
    <source>
        <strain evidence="11">MV2-25</strain>
    </source>
</reference>
<evidence type="ECO:0000256" key="1">
    <source>
        <dbReference type="ARBA" id="ARBA00004651"/>
    </source>
</evidence>
<feature type="transmembrane region" description="Helical" evidence="10">
    <location>
        <begin position="322"/>
        <end position="340"/>
    </location>
</feature>
<dbReference type="GO" id="GO:0005549">
    <property type="term" value="F:odorant binding"/>
    <property type="evidence" value="ECO:0007669"/>
    <property type="project" value="InterPro"/>
</dbReference>
<keyword evidence="9 10" id="KW-0807">Transducer</keyword>